<dbReference type="EMBL" id="HG722798">
    <property type="protein sequence ID" value="CDJ63383.1"/>
    <property type="molecule type" value="Genomic_DNA"/>
</dbReference>
<name>U6MJX7_9EIME</name>
<protein>
    <submittedName>
        <fullName evidence="2">Uncharacterized protein</fullName>
    </submittedName>
</protein>
<sequence>MQAEGEIASLTAHDVDELRAVIAAQGRHIESLQAQLQRQHEQLQRQQAELQQRKVEAEQAAAVIAEQQRQLEKMETEAVAAAAVNEQQKKLVQEQKARTTQLEEELEKCVMKTIWKHA</sequence>
<organism evidence="2 3">
    <name type="scientific">Eimeria necatrix</name>
    <dbReference type="NCBI Taxonomy" id="51315"/>
    <lineage>
        <taxon>Eukaryota</taxon>
        <taxon>Sar</taxon>
        <taxon>Alveolata</taxon>
        <taxon>Apicomplexa</taxon>
        <taxon>Conoidasida</taxon>
        <taxon>Coccidia</taxon>
        <taxon>Eucoccidiorida</taxon>
        <taxon>Eimeriorina</taxon>
        <taxon>Eimeriidae</taxon>
        <taxon>Eimeria</taxon>
    </lineage>
</organism>
<keyword evidence="3" id="KW-1185">Reference proteome</keyword>
<keyword evidence="1" id="KW-0175">Coiled coil</keyword>
<dbReference type="AlphaFoldDB" id="U6MJX7"/>
<proteinExistence type="predicted"/>
<evidence type="ECO:0000313" key="2">
    <source>
        <dbReference type="EMBL" id="CDJ63383.1"/>
    </source>
</evidence>
<reference evidence="2" key="1">
    <citation type="submission" date="2013-10" db="EMBL/GenBank/DDBJ databases">
        <title>Genomic analysis of the causative agents of coccidiosis in chickens.</title>
        <authorList>
            <person name="Reid A.J."/>
            <person name="Blake D."/>
            <person name="Billington K."/>
            <person name="Browne H."/>
            <person name="Dunn M."/>
            <person name="Hung S."/>
            <person name="Kawahara F."/>
            <person name="Miranda-Saavedra D."/>
            <person name="Mourier T."/>
            <person name="Nagra H."/>
            <person name="Otto T.D."/>
            <person name="Rawlings N."/>
            <person name="Sanchez A."/>
            <person name="Sanders M."/>
            <person name="Subramaniam C."/>
            <person name="Tay Y."/>
            <person name="Dear P."/>
            <person name="Doerig C."/>
            <person name="Gruber A."/>
            <person name="Parkinson J."/>
            <person name="Shirley M."/>
            <person name="Wan K.L."/>
            <person name="Berriman M."/>
            <person name="Tomley F."/>
            <person name="Pain A."/>
        </authorList>
    </citation>
    <scope>NUCLEOTIDE SEQUENCE [LARGE SCALE GENOMIC DNA]</scope>
    <source>
        <strain evidence="2">Houghton</strain>
    </source>
</reference>
<accession>U6MJX7</accession>
<dbReference type="VEuPathDB" id="ToxoDB:ENH_00042940"/>
<evidence type="ECO:0000313" key="3">
    <source>
        <dbReference type="Proteomes" id="UP000030754"/>
    </source>
</evidence>
<dbReference type="OrthoDB" id="10416502at2759"/>
<dbReference type="Proteomes" id="UP000030754">
    <property type="component" value="Unassembled WGS sequence"/>
</dbReference>
<evidence type="ECO:0000256" key="1">
    <source>
        <dbReference type="SAM" id="Coils"/>
    </source>
</evidence>
<reference evidence="2" key="2">
    <citation type="submission" date="2013-10" db="EMBL/GenBank/DDBJ databases">
        <authorList>
            <person name="Aslett M."/>
        </authorList>
    </citation>
    <scope>NUCLEOTIDE SEQUENCE [LARGE SCALE GENOMIC DNA]</scope>
    <source>
        <strain evidence="2">Houghton</strain>
    </source>
</reference>
<gene>
    <name evidence="2" type="ORF">ENH_00042940</name>
</gene>
<dbReference type="GeneID" id="25474451"/>
<feature type="coiled-coil region" evidence="1">
    <location>
        <begin position="29"/>
        <end position="112"/>
    </location>
</feature>
<dbReference type="RefSeq" id="XP_013440745.1">
    <property type="nucleotide sequence ID" value="XM_013585291.1"/>
</dbReference>